<dbReference type="Proteomes" id="UP000000657">
    <property type="component" value="Chromosome"/>
</dbReference>
<feature type="compositionally biased region" description="Low complexity" evidence="2">
    <location>
        <begin position="419"/>
        <end position="432"/>
    </location>
</feature>
<dbReference type="STRING" id="326424.FRAAL6021"/>
<dbReference type="GO" id="GO:0016787">
    <property type="term" value="F:hydrolase activity"/>
    <property type="evidence" value="ECO:0007669"/>
    <property type="project" value="UniProtKB-KW"/>
</dbReference>
<feature type="compositionally biased region" description="Low complexity" evidence="2">
    <location>
        <begin position="316"/>
        <end position="342"/>
    </location>
</feature>
<dbReference type="InterPro" id="IPR050266">
    <property type="entry name" value="AB_hydrolase_sf"/>
</dbReference>
<evidence type="ECO:0000313" key="5">
    <source>
        <dbReference type="Proteomes" id="UP000000657"/>
    </source>
</evidence>
<dbReference type="KEGG" id="fal:FRAAL6021"/>
<evidence type="ECO:0000256" key="2">
    <source>
        <dbReference type="SAM" id="MobiDB-lite"/>
    </source>
</evidence>
<dbReference type="EC" id="3.-.-.-" evidence="4"/>
<feature type="compositionally biased region" description="Basic and acidic residues" evidence="2">
    <location>
        <begin position="303"/>
        <end position="313"/>
    </location>
</feature>
<dbReference type="GO" id="GO:0016020">
    <property type="term" value="C:membrane"/>
    <property type="evidence" value="ECO:0007669"/>
    <property type="project" value="TreeGrafter"/>
</dbReference>
<dbReference type="PANTHER" id="PTHR43798">
    <property type="entry name" value="MONOACYLGLYCEROL LIPASE"/>
    <property type="match status" value="1"/>
</dbReference>
<evidence type="ECO:0000259" key="3">
    <source>
        <dbReference type="Pfam" id="PF12697"/>
    </source>
</evidence>
<dbReference type="InterPro" id="IPR000073">
    <property type="entry name" value="AB_hydrolase_1"/>
</dbReference>
<dbReference type="eggNOG" id="COG2267">
    <property type="taxonomic scope" value="Bacteria"/>
</dbReference>
<protein>
    <submittedName>
        <fullName evidence="4">Hydrolase</fullName>
        <ecNumber evidence="4">3.-.-.-</ecNumber>
    </submittedName>
</protein>
<dbReference type="InterPro" id="IPR029058">
    <property type="entry name" value="AB_hydrolase_fold"/>
</dbReference>
<sequence>MTVGAPSVGPGELTSRFVTVHGYRRCYLRAGRGPVLLLIHGIGDNARTWAPIIGELARRHTVIAPDLLGHGESDKPRGDYSVAGYACGMRDLLTVLGIERATVVGHSLGGGVAMQFAYQFPERCERLVLVATGGVGPDLHPALRAAALPGAGAVISLMGVPPVRLVGWAGLRALRLLHTALGRDAEDILHVCDSLGVPTARAAFLRTLRSVVDAHGQAITMLDRCYLAAGMPSLIVWGDRDAVIPVEHARIAHAAMPGSRLEIFPGAGHFPHHSDPARFRRVLEDFLATTRPASHSPRQWRTMLREHGREPRTTRPAGDLGAAPPPAAAARAVAEHTAAGVGAAAGSGAAGSGAAGSGAAGSGAGGSGAGGSGAAGSGAGGSGAGGSGAAGERSTGVETSTGVENATTAESPRSGMSGAGKARVGRSGSGRRQAGGNGRGGPRDPGAAVG</sequence>
<dbReference type="Gene3D" id="3.40.50.1820">
    <property type="entry name" value="alpha/beta hydrolase"/>
    <property type="match status" value="1"/>
</dbReference>
<name>Q0RD29_FRAAA</name>
<dbReference type="Pfam" id="PF12697">
    <property type="entry name" value="Abhydrolase_6"/>
    <property type="match status" value="1"/>
</dbReference>
<proteinExistence type="predicted"/>
<dbReference type="HOGENOM" id="CLU_608008_0_0_11"/>
<keyword evidence="5" id="KW-1185">Reference proteome</keyword>
<dbReference type="EMBL" id="CT573213">
    <property type="protein sequence ID" value="CAJ64645.1"/>
    <property type="molecule type" value="Genomic_DNA"/>
</dbReference>
<dbReference type="PRINTS" id="PR00111">
    <property type="entry name" value="ABHYDROLASE"/>
</dbReference>
<dbReference type="SUPFAM" id="SSF53474">
    <property type="entry name" value="alpha/beta-Hydrolases"/>
    <property type="match status" value="1"/>
</dbReference>
<dbReference type="AlphaFoldDB" id="Q0RD29"/>
<feature type="compositionally biased region" description="Polar residues" evidence="2">
    <location>
        <begin position="396"/>
        <end position="411"/>
    </location>
</feature>
<dbReference type="PANTHER" id="PTHR43798:SF31">
    <property type="entry name" value="AB HYDROLASE SUPERFAMILY PROTEIN YCLE"/>
    <property type="match status" value="1"/>
</dbReference>
<feature type="region of interest" description="Disordered" evidence="2">
    <location>
        <begin position="290"/>
        <end position="450"/>
    </location>
</feature>
<evidence type="ECO:0000256" key="1">
    <source>
        <dbReference type="ARBA" id="ARBA00022801"/>
    </source>
</evidence>
<gene>
    <name evidence="4" type="ordered locus">FRAAL6021</name>
</gene>
<evidence type="ECO:0000313" key="4">
    <source>
        <dbReference type="EMBL" id="CAJ64645.1"/>
    </source>
</evidence>
<organism evidence="4 5">
    <name type="scientific">Frankia alni (strain DSM 45986 / CECT 9034 / ACN14a)</name>
    <dbReference type="NCBI Taxonomy" id="326424"/>
    <lineage>
        <taxon>Bacteria</taxon>
        <taxon>Bacillati</taxon>
        <taxon>Actinomycetota</taxon>
        <taxon>Actinomycetes</taxon>
        <taxon>Frankiales</taxon>
        <taxon>Frankiaceae</taxon>
        <taxon>Frankia</taxon>
    </lineage>
</organism>
<reference evidence="4 5" key="1">
    <citation type="journal article" date="2007" name="Genome Res.">
        <title>Genome characteristics of facultatively symbiotic Frankia sp. strains reflect host range and host plant biogeography.</title>
        <authorList>
            <person name="Normand P."/>
            <person name="Lapierre P."/>
            <person name="Tisa L.S."/>
            <person name="Gogarten J.P."/>
            <person name="Alloisio N."/>
            <person name="Bagnarol E."/>
            <person name="Bassi C.A."/>
            <person name="Berry A.M."/>
            <person name="Bickhart D.M."/>
            <person name="Choisne N."/>
            <person name="Couloux A."/>
            <person name="Cournoyer B."/>
            <person name="Cruveiller S."/>
            <person name="Daubin V."/>
            <person name="Demange N."/>
            <person name="Francino M.P."/>
            <person name="Goltsman E."/>
            <person name="Huang Y."/>
            <person name="Kopp O.R."/>
            <person name="Labarre L."/>
            <person name="Lapidus A."/>
            <person name="Lavire C."/>
            <person name="Marechal J."/>
            <person name="Martinez M."/>
            <person name="Mastronunzio J.E."/>
            <person name="Mullin B.C."/>
            <person name="Niemann J."/>
            <person name="Pujic P."/>
            <person name="Rawnsley T."/>
            <person name="Rouy Z."/>
            <person name="Schenowitz C."/>
            <person name="Sellstedt A."/>
            <person name="Tavares F."/>
            <person name="Tomkins J.P."/>
            <person name="Vallenet D."/>
            <person name="Valverde C."/>
            <person name="Wall L.G."/>
            <person name="Wang Y."/>
            <person name="Medigue C."/>
            <person name="Benson D.R."/>
        </authorList>
    </citation>
    <scope>NUCLEOTIDE SEQUENCE [LARGE SCALE GENOMIC DNA]</scope>
    <source>
        <strain evidence="5">DSM 45986 / CECT 9034 / ACN14a</strain>
    </source>
</reference>
<accession>Q0RD29</accession>
<feature type="domain" description="AB hydrolase-1" evidence="3">
    <location>
        <begin position="36"/>
        <end position="281"/>
    </location>
</feature>
<keyword evidence="1 4" id="KW-0378">Hydrolase</keyword>
<feature type="compositionally biased region" description="Gly residues" evidence="2">
    <location>
        <begin position="343"/>
        <end position="389"/>
    </location>
</feature>